<dbReference type="InterPro" id="IPR008920">
    <property type="entry name" value="TF_FadR/GntR_C"/>
</dbReference>
<dbReference type="CDD" id="cd07377">
    <property type="entry name" value="WHTH_GntR"/>
    <property type="match status" value="1"/>
</dbReference>
<dbReference type="Gene3D" id="1.20.120.530">
    <property type="entry name" value="GntR ligand-binding domain-like"/>
    <property type="match status" value="1"/>
</dbReference>
<dbReference type="PROSITE" id="PS50949">
    <property type="entry name" value="HTH_GNTR"/>
    <property type="match status" value="1"/>
</dbReference>
<accession>A0A1T5BAK5</accession>
<evidence type="ECO:0000313" key="6">
    <source>
        <dbReference type="EMBL" id="SKB44175.1"/>
    </source>
</evidence>
<proteinExistence type="predicted"/>
<dbReference type="RefSeq" id="WP_013361150.1">
    <property type="nucleotide sequence ID" value="NZ_CP154629.1"/>
</dbReference>
<dbReference type="SUPFAM" id="SSF46785">
    <property type="entry name" value="Winged helix' DNA-binding domain"/>
    <property type="match status" value="1"/>
</dbReference>
<protein>
    <submittedName>
        <fullName evidence="6">DNA-binding transcriptional regulator, GntR family</fullName>
    </submittedName>
</protein>
<dbReference type="InterPro" id="IPR000485">
    <property type="entry name" value="AsnC-type_HTH_dom"/>
</dbReference>
<dbReference type="GO" id="GO:0003700">
    <property type="term" value="F:DNA-binding transcription factor activity"/>
    <property type="evidence" value="ECO:0007669"/>
    <property type="project" value="InterPro"/>
</dbReference>
<evidence type="ECO:0000256" key="4">
    <source>
        <dbReference type="SAM" id="Coils"/>
    </source>
</evidence>
<keyword evidence="2 6" id="KW-0238">DNA-binding</keyword>
<name>A0A1T5BAK5_9FIRM</name>
<dbReference type="AlphaFoldDB" id="A0A1T5BAK5"/>
<keyword evidence="4" id="KW-0175">Coiled coil</keyword>
<sequence>MNRGINKLNIKDIKPLREIVFEHLRNAILDGTLLPGERLMEVQLADKLGVSRTPIREAIRKLELEGLVEMIPRRGAQVSDLSVKDVADVLEVRETLEGLAASLAAVNMSEEELKELEKAYIALIKSVEEKNIEKIIRWDSRFHDVLLSASRNPRLVKVNAVLIEQVHRFRKSYIEDITTAKYIVHSHKKILDALKSRDPEISRACAMEHIREVKEFILDKYKKKAR</sequence>
<dbReference type="InterPro" id="IPR036388">
    <property type="entry name" value="WH-like_DNA-bd_sf"/>
</dbReference>
<dbReference type="Pfam" id="PF07729">
    <property type="entry name" value="FCD"/>
    <property type="match status" value="1"/>
</dbReference>
<dbReference type="SMART" id="SM00895">
    <property type="entry name" value="FCD"/>
    <property type="match status" value="1"/>
</dbReference>
<organism evidence="6 7">
    <name type="scientific">Acetoanaerobium noterae</name>
    <dbReference type="NCBI Taxonomy" id="745369"/>
    <lineage>
        <taxon>Bacteria</taxon>
        <taxon>Bacillati</taxon>
        <taxon>Bacillota</taxon>
        <taxon>Clostridia</taxon>
        <taxon>Peptostreptococcales</taxon>
        <taxon>Filifactoraceae</taxon>
        <taxon>Acetoanaerobium</taxon>
    </lineage>
</organism>
<evidence type="ECO:0000256" key="1">
    <source>
        <dbReference type="ARBA" id="ARBA00023015"/>
    </source>
</evidence>
<dbReference type="InterPro" id="IPR011711">
    <property type="entry name" value="GntR_C"/>
</dbReference>
<dbReference type="EMBL" id="FUYN01000003">
    <property type="protein sequence ID" value="SKB44175.1"/>
    <property type="molecule type" value="Genomic_DNA"/>
</dbReference>
<dbReference type="Proteomes" id="UP000243406">
    <property type="component" value="Unassembled WGS sequence"/>
</dbReference>
<dbReference type="Pfam" id="PF00392">
    <property type="entry name" value="GntR"/>
    <property type="match status" value="1"/>
</dbReference>
<keyword evidence="1" id="KW-0805">Transcription regulation</keyword>
<dbReference type="InterPro" id="IPR000524">
    <property type="entry name" value="Tscrpt_reg_HTH_GntR"/>
</dbReference>
<dbReference type="SUPFAM" id="SSF48008">
    <property type="entry name" value="GntR ligand-binding domain-like"/>
    <property type="match status" value="1"/>
</dbReference>
<dbReference type="InterPro" id="IPR036390">
    <property type="entry name" value="WH_DNA-bd_sf"/>
</dbReference>
<dbReference type="PANTHER" id="PTHR43537">
    <property type="entry name" value="TRANSCRIPTIONAL REGULATOR, GNTR FAMILY"/>
    <property type="match status" value="1"/>
</dbReference>
<reference evidence="7" key="1">
    <citation type="submission" date="2017-02" db="EMBL/GenBank/DDBJ databases">
        <authorList>
            <person name="Varghese N."/>
            <person name="Submissions S."/>
        </authorList>
    </citation>
    <scope>NUCLEOTIDE SEQUENCE [LARGE SCALE GENOMIC DNA]</scope>
    <source>
        <strain evidence="7">ATCC 35199</strain>
    </source>
</reference>
<dbReference type="Gene3D" id="1.10.10.10">
    <property type="entry name" value="Winged helix-like DNA-binding domain superfamily/Winged helix DNA-binding domain"/>
    <property type="match status" value="1"/>
</dbReference>
<dbReference type="SMART" id="SM00345">
    <property type="entry name" value="HTH_GNTR"/>
    <property type="match status" value="1"/>
</dbReference>
<evidence type="ECO:0000256" key="3">
    <source>
        <dbReference type="ARBA" id="ARBA00023163"/>
    </source>
</evidence>
<feature type="domain" description="HTH gntR-type" evidence="5">
    <location>
        <begin position="14"/>
        <end position="81"/>
    </location>
</feature>
<keyword evidence="3" id="KW-0804">Transcription</keyword>
<evidence type="ECO:0000259" key="5">
    <source>
        <dbReference type="PROSITE" id="PS50949"/>
    </source>
</evidence>
<dbReference type="PRINTS" id="PR00033">
    <property type="entry name" value="HTHASNC"/>
</dbReference>
<dbReference type="PANTHER" id="PTHR43537:SF24">
    <property type="entry name" value="GLUCONATE OPERON TRANSCRIPTIONAL REPRESSOR"/>
    <property type="match status" value="1"/>
</dbReference>
<feature type="coiled-coil region" evidence="4">
    <location>
        <begin position="99"/>
        <end position="133"/>
    </location>
</feature>
<keyword evidence="7" id="KW-1185">Reference proteome</keyword>
<evidence type="ECO:0000313" key="7">
    <source>
        <dbReference type="Proteomes" id="UP000243406"/>
    </source>
</evidence>
<dbReference type="GO" id="GO:0043565">
    <property type="term" value="F:sequence-specific DNA binding"/>
    <property type="evidence" value="ECO:0007669"/>
    <property type="project" value="InterPro"/>
</dbReference>
<gene>
    <name evidence="6" type="ORF">SAMN02745120_1473</name>
</gene>
<evidence type="ECO:0000256" key="2">
    <source>
        <dbReference type="ARBA" id="ARBA00023125"/>
    </source>
</evidence>
<dbReference type="PRINTS" id="PR00035">
    <property type="entry name" value="HTHGNTR"/>
</dbReference>